<evidence type="ECO:0000259" key="3">
    <source>
        <dbReference type="Pfam" id="PF25372"/>
    </source>
</evidence>
<dbReference type="InterPro" id="IPR006553">
    <property type="entry name" value="Leu-rich_rpt_Cys-con_subtyp"/>
</dbReference>
<dbReference type="PANTHER" id="PTHR13382:SF66">
    <property type="entry name" value="F-BOX AND LEUCINE RICH REPEAT PROTEIN 16"/>
    <property type="match status" value="1"/>
</dbReference>
<dbReference type="Proteomes" id="UP000027265">
    <property type="component" value="Unassembled WGS sequence"/>
</dbReference>
<dbReference type="InterPro" id="IPR057207">
    <property type="entry name" value="FBXL15_LRR"/>
</dbReference>
<dbReference type="Gene3D" id="3.80.10.10">
    <property type="entry name" value="Ribonuclease Inhibitor"/>
    <property type="match status" value="2"/>
</dbReference>
<protein>
    <recommendedName>
        <fullName evidence="6">RNI-like protein</fullName>
    </recommendedName>
</protein>
<dbReference type="FunCoup" id="A0A067PYS4">
    <property type="interactions" value="196"/>
</dbReference>
<proteinExistence type="predicted"/>
<dbReference type="EMBL" id="KL197715">
    <property type="protein sequence ID" value="KDQ59948.1"/>
    <property type="molecule type" value="Genomic_DNA"/>
</dbReference>
<feature type="domain" description="DNA repair protein rhp7 treble clef" evidence="2">
    <location>
        <begin position="11"/>
        <end position="49"/>
    </location>
</feature>
<evidence type="ECO:0000256" key="1">
    <source>
        <dbReference type="ARBA" id="ARBA00022786"/>
    </source>
</evidence>
<dbReference type="SUPFAM" id="SSF52047">
    <property type="entry name" value="RNI-like"/>
    <property type="match status" value="1"/>
</dbReference>
<accession>A0A067PYS4</accession>
<evidence type="ECO:0008006" key="6">
    <source>
        <dbReference type="Google" id="ProtNLM"/>
    </source>
</evidence>
<keyword evidence="5" id="KW-1185">Reference proteome</keyword>
<feature type="domain" description="F-box/LRR-repeat protein 15-like leucin rich repeat" evidence="3">
    <location>
        <begin position="186"/>
        <end position="342"/>
    </location>
</feature>
<dbReference type="OrthoDB" id="421226at2759"/>
<evidence type="ECO:0000313" key="4">
    <source>
        <dbReference type="EMBL" id="KDQ59948.1"/>
    </source>
</evidence>
<dbReference type="HOGENOM" id="CLU_006598_2_0_1"/>
<dbReference type="Pfam" id="PF23550">
    <property type="entry name" value="zf_Tbcl_Rhp7"/>
    <property type="match status" value="1"/>
</dbReference>
<organism evidence="4 5">
    <name type="scientific">Jaapia argillacea MUCL 33604</name>
    <dbReference type="NCBI Taxonomy" id="933084"/>
    <lineage>
        <taxon>Eukaryota</taxon>
        <taxon>Fungi</taxon>
        <taxon>Dikarya</taxon>
        <taxon>Basidiomycota</taxon>
        <taxon>Agaricomycotina</taxon>
        <taxon>Agaricomycetes</taxon>
        <taxon>Agaricomycetidae</taxon>
        <taxon>Jaapiales</taxon>
        <taxon>Jaapiaceae</taxon>
        <taxon>Jaapia</taxon>
    </lineage>
</organism>
<evidence type="ECO:0000313" key="5">
    <source>
        <dbReference type="Proteomes" id="UP000027265"/>
    </source>
</evidence>
<dbReference type="STRING" id="933084.A0A067PYS4"/>
<gene>
    <name evidence="4" type="ORF">JAAARDRAFT_127128</name>
</gene>
<evidence type="ECO:0000259" key="2">
    <source>
        <dbReference type="Pfam" id="PF23550"/>
    </source>
</evidence>
<dbReference type="InParanoid" id="A0A067PYS4"/>
<dbReference type="InterPro" id="IPR032675">
    <property type="entry name" value="LRR_dom_sf"/>
</dbReference>
<dbReference type="PANTHER" id="PTHR13382">
    <property type="entry name" value="MITOCHONDRIAL ATP SYNTHASE COUPLING FACTOR B"/>
    <property type="match status" value="1"/>
</dbReference>
<sequence length="476" mass="52576">MGGSSTPKPPVGSFDTCAKCEKQFTVTKYTMAANPGPGFLCHQCAKTSGIDPFKKPALPRKRKPAADKRTVVHYQERRFPSLAAICIQIISRHIDEVEMLGDIGSVNLDEIAKSLARNRSLTPENAHLFYDVQNTNLTLYDATKLTPPALSTLAMLNPNLTHLRLDYCGLMDDATLHTFSTSLPHLTHIQLLGPFLVRVPAWLSFFRSHPALETFSIEQSPRFDEECVKTLVEECGKSLREVRLKEVGKMSDGFLTELAKCEELRLLDLSYPGNGKSLSDEGCIELMSVLGETLESLDLSGHPELTDEFLRDGLGQYAKRITSLSLSDLPQLTDEGVSALFDTFAGLTTAQPQPKKIKKKHAPETSLTNHRLTHVSLSHNPSLSSLSLTSLLTHSGPSLSTLSLNGWKSVSPEALQDIPKACRENLVKVDLGWCREVDDFLVRDLVEMCGKLEEVKVWGCNKLSGACLRGLKVSWF</sequence>
<dbReference type="SMART" id="SM00367">
    <property type="entry name" value="LRR_CC"/>
    <property type="match status" value="7"/>
</dbReference>
<name>A0A067PYS4_9AGAM</name>
<dbReference type="GO" id="GO:0005737">
    <property type="term" value="C:cytoplasm"/>
    <property type="evidence" value="ECO:0007669"/>
    <property type="project" value="TreeGrafter"/>
</dbReference>
<dbReference type="AlphaFoldDB" id="A0A067PYS4"/>
<keyword evidence="1" id="KW-0833">Ubl conjugation pathway</keyword>
<dbReference type="InterPro" id="IPR056451">
    <property type="entry name" value="Znf_Tbcl_Rhp7"/>
</dbReference>
<reference evidence="5" key="1">
    <citation type="journal article" date="2014" name="Proc. Natl. Acad. Sci. U.S.A.">
        <title>Extensive sampling of basidiomycete genomes demonstrates inadequacy of the white-rot/brown-rot paradigm for wood decay fungi.</title>
        <authorList>
            <person name="Riley R."/>
            <person name="Salamov A.A."/>
            <person name="Brown D.W."/>
            <person name="Nagy L.G."/>
            <person name="Floudas D."/>
            <person name="Held B.W."/>
            <person name="Levasseur A."/>
            <person name="Lombard V."/>
            <person name="Morin E."/>
            <person name="Otillar R."/>
            <person name="Lindquist E.A."/>
            <person name="Sun H."/>
            <person name="LaButti K.M."/>
            <person name="Schmutz J."/>
            <person name="Jabbour D."/>
            <person name="Luo H."/>
            <person name="Baker S.E."/>
            <person name="Pisabarro A.G."/>
            <person name="Walton J.D."/>
            <person name="Blanchette R.A."/>
            <person name="Henrissat B."/>
            <person name="Martin F."/>
            <person name="Cullen D."/>
            <person name="Hibbett D.S."/>
            <person name="Grigoriev I.V."/>
        </authorList>
    </citation>
    <scope>NUCLEOTIDE SEQUENCE [LARGE SCALE GENOMIC DNA]</scope>
    <source>
        <strain evidence="5">MUCL 33604</strain>
    </source>
</reference>
<dbReference type="InterPro" id="IPR050648">
    <property type="entry name" value="F-box_LRR-repeat"/>
</dbReference>
<dbReference type="Pfam" id="PF25372">
    <property type="entry name" value="DUF7885"/>
    <property type="match status" value="1"/>
</dbReference>